<dbReference type="PANTHER" id="PTHR47791:SF3">
    <property type="entry name" value="MEIOTICALLY UP-REGULATED GENE 191 PROTEIN"/>
    <property type="match status" value="1"/>
</dbReference>
<dbReference type="Pfam" id="PF03663">
    <property type="entry name" value="Glyco_hydro_76"/>
    <property type="match status" value="1"/>
</dbReference>
<protein>
    <submittedName>
        <fullName evidence="2">Uncharacterized protein</fullName>
    </submittedName>
</protein>
<feature type="chain" id="PRO_5035467366" evidence="1">
    <location>
        <begin position="20"/>
        <end position="386"/>
    </location>
</feature>
<dbReference type="InterPro" id="IPR005198">
    <property type="entry name" value="Glyco_hydro_76"/>
</dbReference>
<evidence type="ECO:0000256" key="1">
    <source>
        <dbReference type="SAM" id="SignalP"/>
    </source>
</evidence>
<sequence length="386" mass="43443">MLARFVYAAALVCSTLLLGSTMTSSTVKALSRDEVRLATQVYNNHFYNDYGEYAWSRKAMYYATTERKGRDGFWTTLEEIEMLIDAFEVTGDAQFKDRIRHLYHGFIDAHGPTWANNEFNDDIIWGVLMAVRALNIFNDGAMKDMAVNNFNIVWNRGWDERTGGGIYWKTDKKSKNVCVNAPAAIAAMLLYRVTGDAVYKDRAHMIMQWIKTKLLDNSGEVKGAMDANGKITEGSRTYTQGTFIGAAGMLHQVYPNEGWLDAALKATDYAKSTISGPNGILPDEYCDSQNGGDCSGFKGIFARWVGYFVRDHKLQSRYGSWLESNAKAAWAVRNSNGLMWAKWGQRTPDNGVFSSWEASSGVAMMSSVFFFRPEQQIGRQLRSEEQ</sequence>
<comment type="caution">
    <text evidence="2">The sequence shown here is derived from an EMBL/GenBank/DDBJ whole genome shotgun (WGS) entry which is preliminary data.</text>
</comment>
<evidence type="ECO:0000313" key="2">
    <source>
        <dbReference type="EMBL" id="TMW57859.1"/>
    </source>
</evidence>
<proteinExistence type="predicted"/>
<dbReference type="EMBL" id="SPLM01000113">
    <property type="protein sequence ID" value="TMW57859.1"/>
    <property type="molecule type" value="Genomic_DNA"/>
</dbReference>
<dbReference type="OrthoDB" id="4104179at2759"/>
<name>A0A8K1C7F9_PYTOL</name>
<keyword evidence="3" id="KW-1185">Reference proteome</keyword>
<gene>
    <name evidence="2" type="ORF">Poli38472_013333</name>
</gene>
<evidence type="ECO:0000313" key="3">
    <source>
        <dbReference type="Proteomes" id="UP000794436"/>
    </source>
</evidence>
<dbReference type="Proteomes" id="UP000794436">
    <property type="component" value="Unassembled WGS sequence"/>
</dbReference>
<dbReference type="PANTHER" id="PTHR47791">
    <property type="entry name" value="MEIOTICALLY UP-REGULATED GENE 191 PROTEIN"/>
    <property type="match status" value="1"/>
</dbReference>
<dbReference type="Gene3D" id="1.50.10.20">
    <property type="match status" value="1"/>
</dbReference>
<dbReference type="GO" id="GO:0005975">
    <property type="term" value="P:carbohydrate metabolic process"/>
    <property type="evidence" value="ECO:0007669"/>
    <property type="project" value="InterPro"/>
</dbReference>
<feature type="signal peptide" evidence="1">
    <location>
        <begin position="1"/>
        <end position="19"/>
    </location>
</feature>
<organism evidence="2 3">
    <name type="scientific">Pythium oligandrum</name>
    <name type="common">Mycoparasitic fungus</name>
    <dbReference type="NCBI Taxonomy" id="41045"/>
    <lineage>
        <taxon>Eukaryota</taxon>
        <taxon>Sar</taxon>
        <taxon>Stramenopiles</taxon>
        <taxon>Oomycota</taxon>
        <taxon>Peronosporomycetes</taxon>
        <taxon>Pythiales</taxon>
        <taxon>Pythiaceae</taxon>
        <taxon>Pythium</taxon>
    </lineage>
</organism>
<dbReference type="SUPFAM" id="SSF48208">
    <property type="entry name" value="Six-hairpin glycosidases"/>
    <property type="match status" value="1"/>
</dbReference>
<reference evidence="2" key="1">
    <citation type="submission" date="2019-03" db="EMBL/GenBank/DDBJ databases">
        <title>Long read genome sequence of the mycoparasitic Pythium oligandrum ATCC 38472 isolated from sugarbeet rhizosphere.</title>
        <authorList>
            <person name="Gaulin E."/>
        </authorList>
    </citation>
    <scope>NUCLEOTIDE SEQUENCE</scope>
    <source>
        <strain evidence="2">ATCC 38472_TT</strain>
    </source>
</reference>
<dbReference type="InterPro" id="IPR053169">
    <property type="entry name" value="MUG_Protein"/>
</dbReference>
<dbReference type="InterPro" id="IPR008928">
    <property type="entry name" value="6-hairpin_glycosidase_sf"/>
</dbReference>
<keyword evidence="1" id="KW-0732">Signal</keyword>
<accession>A0A8K1C7F9</accession>
<dbReference type="AlphaFoldDB" id="A0A8K1C7F9"/>